<feature type="domain" description="EGF-like" evidence="3">
    <location>
        <begin position="251"/>
        <end position="289"/>
    </location>
</feature>
<dbReference type="EMBL" id="JAPFFF010000048">
    <property type="protein sequence ID" value="KAK8840097.1"/>
    <property type="molecule type" value="Genomic_DNA"/>
</dbReference>
<dbReference type="PANTHER" id="PTHR45756:SF1">
    <property type="entry name" value="PROTEIN KINASE DOMAIN CONTAINING PROTEIN"/>
    <property type="match status" value="1"/>
</dbReference>
<organism evidence="4 5">
    <name type="scientific">Tritrichomonas musculus</name>
    <dbReference type="NCBI Taxonomy" id="1915356"/>
    <lineage>
        <taxon>Eukaryota</taxon>
        <taxon>Metamonada</taxon>
        <taxon>Parabasalia</taxon>
        <taxon>Tritrichomonadida</taxon>
        <taxon>Tritrichomonadidae</taxon>
        <taxon>Tritrichomonas</taxon>
    </lineage>
</organism>
<dbReference type="SMART" id="SM00261">
    <property type="entry name" value="FU"/>
    <property type="match status" value="7"/>
</dbReference>
<keyword evidence="1" id="KW-0812">Transmembrane</keyword>
<dbReference type="Gene3D" id="2.10.220.10">
    <property type="entry name" value="Hormone Receptor, Insulin-like Growth Factor Receptor 1, Chain A, domain 2"/>
    <property type="match status" value="2"/>
</dbReference>
<name>A0ABR2H1M1_9EUKA</name>
<evidence type="ECO:0000256" key="1">
    <source>
        <dbReference type="SAM" id="Phobius"/>
    </source>
</evidence>
<dbReference type="InterPro" id="IPR005127">
    <property type="entry name" value="Giardia_VSP"/>
</dbReference>
<feature type="domain" description="EGF-like" evidence="3">
    <location>
        <begin position="423"/>
        <end position="455"/>
    </location>
</feature>
<accession>A0ABR2H1M1</accession>
<evidence type="ECO:0000313" key="4">
    <source>
        <dbReference type="EMBL" id="KAK8840097.1"/>
    </source>
</evidence>
<dbReference type="InterPro" id="IPR000742">
    <property type="entry name" value="EGF"/>
</dbReference>
<dbReference type="InterPro" id="IPR009030">
    <property type="entry name" value="Growth_fac_rcpt_cys_sf"/>
</dbReference>
<dbReference type="InterPro" id="IPR053215">
    <property type="entry name" value="TKL_Ser/Thr_kinase"/>
</dbReference>
<feature type="chain" id="PRO_5046031903" description="EGF-like domain-containing protein" evidence="2">
    <location>
        <begin position="18"/>
        <end position="651"/>
    </location>
</feature>
<feature type="domain" description="EGF-like" evidence="3">
    <location>
        <begin position="520"/>
        <end position="558"/>
    </location>
</feature>
<keyword evidence="5" id="KW-1185">Reference proteome</keyword>
<feature type="domain" description="EGF-like" evidence="3">
    <location>
        <begin position="456"/>
        <end position="486"/>
    </location>
</feature>
<evidence type="ECO:0000256" key="2">
    <source>
        <dbReference type="SAM" id="SignalP"/>
    </source>
</evidence>
<keyword evidence="2" id="KW-0732">Signal</keyword>
<comment type="caution">
    <text evidence="4">The sequence shown here is derived from an EMBL/GenBank/DDBJ whole genome shotgun (WGS) entry which is preliminary data.</text>
</comment>
<feature type="domain" description="EGF-like" evidence="3">
    <location>
        <begin position="322"/>
        <end position="356"/>
    </location>
</feature>
<dbReference type="InterPro" id="IPR006212">
    <property type="entry name" value="Furin_repeat"/>
</dbReference>
<feature type="signal peptide" evidence="2">
    <location>
        <begin position="1"/>
        <end position="17"/>
    </location>
</feature>
<evidence type="ECO:0000259" key="3">
    <source>
        <dbReference type="SMART" id="SM00181"/>
    </source>
</evidence>
<dbReference type="Pfam" id="PF03302">
    <property type="entry name" value="VSP"/>
    <property type="match status" value="1"/>
</dbReference>
<protein>
    <recommendedName>
        <fullName evidence="3">EGF-like domain-containing protein</fullName>
    </recommendedName>
</protein>
<dbReference type="SMART" id="SM00181">
    <property type="entry name" value="EGF"/>
    <property type="match status" value="8"/>
</dbReference>
<dbReference type="PANTHER" id="PTHR45756">
    <property type="entry name" value="PALMITOYLTRANSFERASE"/>
    <property type="match status" value="1"/>
</dbReference>
<dbReference type="SUPFAM" id="SSF57184">
    <property type="entry name" value="Growth factor receptor domain"/>
    <property type="match status" value="5"/>
</dbReference>
<feature type="domain" description="EGF-like" evidence="3">
    <location>
        <begin position="487"/>
        <end position="519"/>
    </location>
</feature>
<gene>
    <name evidence="4" type="ORF">M9Y10_031034</name>
</gene>
<feature type="domain" description="EGF-like" evidence="3">
    <location>
        <begin position="357"/>
        <end position="387"/>
    </location>
</feature>
<proteinExistence type="predicted"/>
<sequence length="651" mass="72470">MYILLFYLFFPTKCIVGDLHCEQNDYKGNCISCEDNYGILHDKDSPLNGWCVKCFDLFCNSCSKDASICKGCEENFTLDTKRDSSTYNKCVACPPNCYSCTLNNCTFCKKGFGFGPNHECIKCENPFCEYCSLDYKQCERCSRGHGNEFGQCYRCVIDNCAQCQDNIRDCRFCDNELVYDAKTRSCRKCQERFPNCRQCQLNKCEYCERGYYMEGSSCVPCPEECPLCQAGNGDCIECILKYVLVDGKCHKCTQYDPNCEYCYNDPESNEITCGNCKEGFILSHDNKCVQSTVENCYALDEDGTCGYCLSGYGPDANSHCSQCAEGCIDCREDNTKCSDSHCKNGYEYIWGDGKCSKCPDNCEECEGKPTCISCNSGYGVNENGLCSPCALQNCSICSKNYKTCNWCEVSLIYDPIKNVCSLNCSDSNCLSCKHENGTICSECATGFYLSDHQCIKCSDPNCIDCNSDDVCIECPDDYVIQNGKCAKCIAENCFKCREGKSNACDVCNPGYAAVFSHCTQCKDENCAECINGIDNCRSCLPGFGLHMINGSSNYGKCLSCDVENCKKCDGLISVCVECKDNYYLVDNRCDANPPVIDEIIWPGDNNDEFPTWAIIVIVVVCVVVVGVVIFLIVYFCKKKKKSKVGADSSSV</sequence>
<keyword evidence="1" id="KW-1133">Transmembrane helix</keyword>
<feature type="transmembrane region" description="Helical" evidence="1">
    <location>
        <begin position="612"/>
        <end position="635"/>
    </location>
</feature>
<feature type="domain" description="EGF-like" evidence="3">
    <location>
        <begin position="559"/>
        <end position="590"/>
    </location>
</feature>
<evidence type="ECO:0000313" key="5">
    <source>
        <dbReference type="Proteomes" id="UP001470230"/>
    </source>
</evidence>
<dbReference type="Proteomes" id="UP001470230">
    <property type="component" value="Unassembled WGS sequence"/>
</dbReference>
<reference evidence="4 5" key="1">
    <citation type="submission" date="2024-04" db="EMBL/GenBank/DDBJ databases">
        <title>Tritrichomonas musculus Genome.</title>
        <authorList>
            <person name="Alves-Ferreira E."/>
            <person name="Grigg M."/>
            <person name="Lorenzi H."/>
            <person name="Galac M."/>
        </authorList>
    </citation>
    <scope>NUCLEOTIDE SEQUENCE [LARGE SCALE GENOMIC DNA]</scope>
    <source>
        <strain evidence="4 5">EAF2021</strain>
    </source>
</reference>
<keyword evidence="1" id="KW-0472">Membrane</keyword>